<name>A0A8H4VY49_9HELO</name>
<accession>A0A8H4VY49</accession>
<keyword evidence="3" id="KW-1185">Reference proteome</keyword>
<protein>
    <submittedName>
        <fullName evidence="2">Uncharacterized protein</fullName>
    </submittedName>
</protein>
<dbReference type="EMBL" id="JAAMPI010001603">
    <property type="protein sequence ID" value="KAF4624615.1"/>
    <property type="molecule type" value="Genomic_DNA"/>
</dbReference>
<feature type="compositionally biased region" description="Low complexity" evidence="1">
    <location>
        <begin position="178"/>
        <end position="198"/>
    </location>
</feature>
<reference evidence="2 3" key="1">
    <citation type="submission" date="2020-03" db="EMBL/GenBank/DDBJ databases">
        <title>Draft Genome Sequence of Cudoniella acicularis.</title>
        <authorList>
            <person name="Buettner E."/>
            <person name="Kellner H."/>
        </authorList>
    </citation>
    <scope>NUCLEOTIDE SEQUENCE [LARGE SCALE GENOMIC DNA]</scope>
    <source>
        <strain evidence="2 3">DSM 108380</strain>
    </source>
</reference>
<evidence type="ECO:0000313" key="3">
    <source>
        <dbReference type="Proteomes" id="UP000566819"/>
    </source>
</evidence>
<organism evidence="2 3">
    <name type="scientific">Cudoniella acicularis</name>
    <dbReference type="NCBI Taxonomy" id="354080"/>
    <lineage>
        <taxon>Eukaryota</taxon>
        <taxon>Fungi</taxon>
        <taxon>Dikarya</taxon>
        <taxon>Ascomycota</taxon>
        <taxon>Pezizomycotina</taxon>
        <taxon>Leotiomycetes</taxon>
        <taxon>Helotiales</taxon>
        <taxon>Tricladiaceae</taxon>
        <taxon>Cudoniella</taxon>
    </lineage>
</organism>
<feature type="region of interest" description="Disordered" evidence="1">
    <location>
        <begin position="164"/>
        <end position="198"/>
    </location>
</feature>
<evidence type="ECO:0000313" key="2">
    <source>
        <dbReference type="EMBL" id="KAF4624615.1"/>
    </source>
</evidence>
<dbReference type="Proteomes" id="UP000566819">
    <property type="component" value="Unassembled WGS sequence"/>
</dbReference>
<comment type="caution">
    <text evidence="2">The sequence shown here is derived from an EMBL/GenBank/DDBJ whole genome shotgun (WGS) entry which is preliminary data.</text>
</comment>
<evidence type="ECO:0000256" key="1">
    <source>
        <dbReference type="SAM" id="MobiDB-lite"/>
    </source>
</evidence>
<gene>
    <name evidence="2" type="ORF">G7Y89_g13551</name>
</gene>
<dbReference type="AlphaFoldDB" id="A0A8H4VY49"/>
<sequence length="292" mass="31566">MTICKFFIPPGNYELQTNPKQKPKSKEDLLFTSNMRLHTLAQSCFVAFAAIPTSFAQRDSAAYHAAGITTHHHLQAARGLLPLTDPLIPDSTAWITLESSTTVEPPTLPTAWTPSEPCQFGFTGTGICTGIPREYTLTACRTYIGGGMFCPAGATTLWTPPPSTATAKPELSMKSVPTTATKSLKTNTTTASTTMSTTTELVTPPAITTSSTTTVLPSEFSKKPDVSSATQKSEATRSFNAVPFKTPIMLLVIFAAGDLIYRGITLWGSSTSENQKNKEGYKRICLEQERRL</sequence>
<proteinExistence type="predicted"/>